<protein>
    <submittedName>
        <fullName evidence="1">Uncharacterized protein</fullName>
    </submittedName>
</protein>
<dbReference type="Proteomes" id="UP000064243">
    <property type="component" value="Unassembled WGS sequence"/>
</dbReference>
<accession>A0A106BJQ5</accession>
<keyword evidence="2" id="KW-1185">Reference proteome</keyword>
<dbReference type="EMBL" id="LDUG01000039">
    <property type="protein sequence ID" value="KVW93726.1"/>
    <property type="molecule type" value="Genomic_DNA"/>
</dbReference>
<dbReference type="PATRIC" id="fig|36861.3.peg.2504"/>
<evidence type="ECO:0000313" key="1">
    <source>
        <dbReference type="EMBL" id="KVW93726.1"/>
    </source>
</evidence>
<name>A0A106BJQ5_THIDE</name>
<dbReference type="RefSeq" id="WP_059757761.1">
    <property type="nucleotide sequence ID" value="NZ_LDUG01000039.1"/>
</dbReference>
<organism evidence="1 2">
    <name type="scientific">Thiobacillus denitrificans</name>
    <dbReference type="NCBI Taxonomy" id="36861"/>
    <lineage>
        <taxon>Bacteria</taxon>
        <taxon>Pseudomonadati</taxon>
        <taxon>Pseudomonadota</taxon>
        <taxon>Betaproteobacteria</taxon>
        <taxon>Nitrosomonadales</taxon>
        <taxon>Thiobacillaceae</taxon>
        <taxon>Thiobacillus</taxon>
    </lineage>
</organism>
<gene>
    <name evidence="1" type="ORF">ABW22_13565</name>
</gene>
<proteinExistence type="predicted"/>
<reference evidence="1 2" key="1">
    <citation type="journal article" date="2015" name="Appl. Environ. Microbiol.">
        <title>Aerobic and Anaerobic Thiosulfate Oxidation by a Cold-Adapted, Subglacial Chemoautotroph.</title>
        <authorList>
            <person name="Harrold Z.R."/>
            <person name="Skidmore M.L."/>
            <person name="Hamilton T.L."/>
            <person name="Desch L."/>
            <person name="Amada K."/>
            <person name="van Gelder W."/>
            <person name="Glover K."/>
            <person name="Roden E.E."/>
            <person name="Boyd E.S."/>
        </authorList>
    </citation>
    <scope>NUCLEOTIDE SEQUENCE [LARGE SCALE GENOMIC DNA]</scope>
    <source>
        <strain evidence="1 2">RG</strain>
    </source>
</reference>
<sequence length="95" mass="10558">MTENKDEIDLEKARLDPGSVFADPETLRDHRGLAREQKIDLLRRWAYDASELAVAEEEGMTGGEPSQLSRILAVLHTLTGGYDVEHSPPTKQKGV</sequence>
<evidence type="ECO:0000313" key="2">
    <source>
        <dbReference type="Proteomes" id="UP000064243"/>
    </source>
</evidence>
<comment type="caution">
    <text evidence="1">The sequence shown here is derived from an EMBL/GenBank/DDBJ whole genome shotgun (WGS) entry which is preliminary data.</text>
</comment>
<dbReference type="AlphaFoldDB" id="A0A106BJQ5"/>